<dbReference type="AlphaFoldDB" id="I7GBC6"/>
<proteinExistence type="predicted"/>
<accession>I7GBC6</accession>
<evidence type="ECO:0000256" key="1">
    <source>
        <dbReference type="SAM" id="MobiDB-lite"/>
    </source>
</evidence>
<name>I7GBC6_MYCS2</name>
<feature type="region of interest" description="Disordered" evidence="1">
    <location>
        <begin position="40"/>
        <end position="62"/>
    </location>
</feature>
<reference evidence="2 3" key="2">
    <citation type="journal article" date="2009" name="Genome Res.">
        <title>Ortho-proteogenomics: multiple proteomes investigation through orthology and a new MS-based protocol.</title>
        <authorList>
            <person name="Gallien S."/>
            <person name="Perrodou E."/>
            <person name="Carapito C."/>
            <person name="Deshayes C."/>
            <person name="Reyrat J.M."/>
            <person name="Van Dorsselaer A."/>
            <person name="Poch O."/>
            <person name="Schaeffer C."/>
            <person name="Lecompte O."/>
        </authorList>
    </citation>
    <scope>NUCLEOTIDE SEQUENCE [LARGE SCALE GENOMIC DNA]</scope>
    <source>
        <strain evidence="3">ATCC 700084 / mc(2)155</strain>
    </source>
</reference>
<evidence type="ECO:0000313" key="3">
    <source>
        <dbReference type="Proteomes" id="UP000006158"/>
    </source>
</evidence>
<dbReference type="EMBL" id="CP001663">
    <property type="protein sequence ID" value="AFP42897.1"/>
    <property type="molecule type" value="Genomic_DNA"/>
</dbReference>
<reference evidence="2 3" key="1">
    <citation type="journal article" date="2007" name="Genome Biol.">
        <title>Interrupted coding sequences in Mycobacterium smegmatis: authentic mutations or sequencing errors?</title>
        <authorList>
            <person name="Deshayes C."/>
            <person name="Perrodou E."/>
            <person name="Gallien S."/>
            <person name="Euphrasie D."/>
            <person name="Schaeffer C."/>
            <person name="Van-Dorsselaer A."/>
            <person name="Poch O."/>
            <person name="Lecompte O."/>
            <person name="Reyrat J.M."/>
        </authorList>
    </citation>
    <scope>NUCLEOTIDE SEQUENCE [LARGE SCALE GENOMIC DNA]</scope>
    <source>
        <strain evidence="3">ATCC 700084 / mc(2)155</strain>
    </source>
</reference>
<dbReference type="Proteomes" id="UP000006158">
    <property type="component" value="Chromosome"/>
</dbReference>
<protein>
    <submittedName>
        <fullName evidence="2">Uncharacterized protein</fullName>
    </submittedName>
</protein>
<organism evidence="2 3">
    <name type="scientific">Mycolicibacterium smegmatis (strain ATCC 700084 / mc(2)155)</name>
    <name type="common">Mycobacterium smegmatis</name>
    <dbReference type="NCBI Taxonomy" id="246196"/>
    <lineage>
        <taxon>Bacteria</taxon>
        <taxon>Bacillati</taxon>
        <taxon>Actinomycetota</taxon>
        <taxon>Actinomycetes</taxon>
        <taxon>Mycobacteriales</taxon>
        <taxon>Mycobacteriaceae</taxon>
        <taxon>Mycolicibacterium</taxon>
    </lineage>
</organism>
<sequence length="62" mass="6769">MPVGPARRSLLLGGLLGLLLGHIFQCRHHGPFTAEHRSACQSRKHRQMRGPANRGSGDLLAM</sequence>
<gene>
    <name evidence="2" type="ordered locus">MSMEI_6471</name>
</gene>
<evidence type="ECO:0000313" key="2">
    <source>
        <dbReference type="EMBL" id="AFP42897.1"/>
    </source>
</evidence>
<dbReference type="KEGG" id="msg:MSMEI_6471"/>